<dbReference type="AlphaFoldDB" id="A0A4P7PWR5"/>
<dbReference type="EMBL" id="CP038810">
    <property type="protein sequence ID" value="QBZ98792.1"/>
    <property type="molecule type" value="Genomic_DNA"/>
</dbReference>
<evidence type="ECO:0000256" key="3">
    <source>
        <dbReference type="ARBA" id="ARBA00023237"/>
    </source>
</evidence>
<dbReference type="Pfam" id="PF13620">
    <property type="entry name" value="CarboxypepD_reg"/>
    <property type="match status" value="1"/>
</dbReference>
<feature type="domain" description="OmpA-like" evidence="5">
    <location>
        <begin position="520"/>
        <end position="641"/>
    </location>
</feature>
<dbReference type="PROSITE" id="PS51123">
    <property type="entry name" value="OMPA_2"/>
    <property type="match status" value="1"/>
</dbReference>
<dbReference type="KEGG" id="fsn:GS03_02303"/>
<dbReference type="InterPro" id="IPR011659">
    <property type="entry name" value="WD40"/>
</dbReference>
<protein>
    <recommendedName>
        <fullName evidence="5">OmpA-like domain-containing protein</fullName>
    </recommendedName>
</protein>
<keyword evidence="7" id="KW-1185">Reference proteome</keyword>
<organism evidence="6 7">
    <name type="scientific">Flavobacterium sangjuense</name>
    <dbReference type="NCBI Taxonomy" id="2518177"/>
    <lineage>
        <taxon>Bacteria</taxon>
        <taxon>Pseudomonadati</taxon>
        <taxon>Bacteroidota</taxon>
        <taxon>Flavobacteriia</taxon>
        <taxon>Flavobacteriales</taxon>
        <taxon>Flavobacteriaceae</taxon>
        <taxon>Flavobacterium</taxon>
    </lineage>
</organism>
<name>A0A4P7PWR5_9FLAO</name>
<dbReference type="PANTHER" id="PTHR30329:SF21">
    <property type="entry name" value="LIPOPROTEIN YIAD-RELATED"/>
    <property type="match status" value="1"/>
</dbReference>
<dbReference type="RefSeq" id="WP_136152682.1">
    <property type="nucleotide sequence ID" value="NZ_CP038810.1"/>
</dbReference>
<dbReference type="InterPro" id="IPR011042">
    <property type="entry name" value="6-blade_b-propeller_TolB-like"/>
</dbReference>
<dbReference type="Pfam" id="PF07676">
    <property type="entry name" value="PD40"/>
    <property type="match status" value="3"/>
</dbReference>
<dbReference type="InterPro" id="IPR006665">
    <property type="entry name" value="OmpA-like"/>
</dbReference>
<proteinExistence type="predicted"/>
<dbReference type="SUPFAM" id="SSF49478">
    <property type="entry name" value="Cna protein B-type domain"/>
    <property type="match status" value="1"/>
</dbReference>
<keyword evidence="3" id="KW-0998">Cell outer membrane</keyword>
<evidence type="ECO:0000313" key="7">
    <source>
        <dbReference type="Proteomes" id="UP000296862"/>
    </source>
</evidence>
<dbReference type="SUPFAM" id="SSF103088">
    <property type="entry name" value="OmpA-like"/>
    <property type="match status" value="1"/>
</dbReference>
<evidence type="ECO:0000256" key="2">
    <source>
        <dbReference type="ARBA" id="ARBA00023136"/>
    </source>
</evidence>
<dbReference type="SUPFAM" id="SSF82171">
    <property type="entry name" value="DPP6 N-terminal domain-like"/>
    <property type="match status" value="1"/>
</dbReference>
<dbReference type="SUPFAM" id="SSF48452">
    <property type="entry name" value="TPR-like"/>
    <property type="match status" value="1"/>
</dbReference>
<dbReference type="InterPro" id="IPR036737">
    <property type="entry name" value="OmpA-like_sf"/>
</dbReference>
<dbReference type="Gene3D" id="3.30.1330.60">
    <property type="entry name" value="OmpA-like domain"/>
    <property type="match status" value="1"/>
</dbReference>
<dbReference type="InterPro" id="IPR050330">
    <property type="entry name" value="Bact_OuterMem_StrucFunc"/>
</dbReference>
<dbReference type="Proteomes" id="UP000296862">
    <property type="component" value="Chromosome"/>
</dbReference>
<comment type="subcellular location">
    <subcellularLocation>
        <location evidence="1">Cell outer membrane</location>
    </subcellularLocation>
</comment>
<accession>A0A4P7PWR5</accession>
<dbReference type="Gene3D" id="2.60.40.1120">
    <property type="entry name" value="Carboxypeptidase-like, regulatory domain"/>
    <property type="match status" value="1"/>
</dbReference>
<dbReference type="InterPro" id="IPR011990">
    <property type="entry name" value="TPR-like_helical_dom_sf"/>
</dbReference>
<evidence type="ECO:0000256" key="4">
    <source>
        <dbReference type="PROSITE-ProRule" id="PRU00473"/>
    </source>
</evidence>
<dbReference type="GO" id="GO:0009279">
    <property type="term" value="C:cell outer membrane"/>
    <property type="evidence" value="ECO:0007669"/>
    <property type="project" value="UniProtKB-SubCell"/>
</dbReference>
<evidence type="ECO:0000259" key="5">
    <source>
        <dbReference type="PROSITE" id="PS51123"/>
    </source>
</evidence>
<sequence length="641" mass="71305">MKIKNIIFSSLLTVVLFQQGYSQKSQIAAADKKYEKSYYVDAIATYERIAEKGYKNENMFLKLGNANYFNAELQKAEKWYTELYKMNKEQEPEFFYRYSQSLKSVGNYAKANEMMELFNKKSGNERRAQLYVDNKNYLETIKANSGRYTVEDAGVNSANSDFGSALLGNKLVFASARPVAGSSKVFNQTKESFTNLFESEIGTDGKLSEPKQFGGKEINSAFHESSPVFTKDGKTVYFTRNNYNDGKKGKIVKNVMVLKLYKATLENGSWGNVTELSINSNQYNVANPALSLDNKTLYFASDMPGTLGQSDLFKANIKADGSLDTPVNLGRGINTEGRESFPFVSFDNKLYFATDGRPGLGGLDIYVSKIENEGFKGVENVGAPINSPQDDFALSIQNNGKGFVTSNRTGGKGGDDIYKVAEIECNQKVEGLITDSETNQVLANVKVSLFNEKFELLKESKSDDKGQYSFDAECGKKYYVRAELDKYLTKETPVITGTSNGTTNVPITIEKAGCTLVVGSDLAKCFGIKYTYFDLNKTAITNEAAFELEKILDVMKQNTKIKIEVRSHTDSRNSDKYNQALSDNRAKATINWLVKNGVDASRLTGKGYGESQLLNKCADGVECTEEEHQANRRSEFIVVAF</sequence>
<evidence type="ECO:0000256" key="1">
    <source>
        <dbReference type="ARBA" id="ARBA00004442"/>
    </source>
</evidence>
<dbReference type="InterPro" id="IPR006664">
    <property type="entry name" value="OMP_bac"/>
</dbReference>
<dbReference type="CDD" id="cd07185">
    <property type="entry name" value="OmpA_C-like"/>
    <property type="match status" value="1"/>
</dbReference>
<gene>
    <name evidence="6" type="ORF">GS03_02303</name>
</gene>
<dbReference type="OrthoDB" id="9809364at2"/>
<dbReference type="Gene3D" id="1.25.40.10">
    <property type="entry name" value="Tetratricopeptide repeat domain"/>
    <property type="match status" value="1"/>
</dbReference>
<reference evidence="6 7" key="1">
    <citation type="submission" date="2019-04" db="EMBL/GenBank/DDBJ databases">
        <title>Flavobacterium sp. GS03.</title>
        <authorList>
            <person name="Kim H."/>
        </authorList>
    </citation>
    <scope>NUCLEOTIDE SEQUENCE [LARGE SCALE GENOMIC DNA]</scope>
    <source>
        <strain evidence="6 7">GS03</strain>
    </source>
</reference>
<dbReference type="Gene3D" id="2.120.10.30">
    <property type="entry name" value="TolB, C-terminal domain"/>
    <property type="match status" value="1"/>
</dbReference>
<dbReference type="PANTHER" id="PTHR30329">
    <property type="entry name" value="STATOR ELEMENT OF FLAGELLAR MOTOR COMPLEX"/>
    <property type="match status" value="1"/>
</dbReference>
<dbReference type="PRINTS" id="PR01021">
    <property type="entry name" value="OMPADOMAIN"/>
</dbReference>
<dbReference type="Pfam" id="PF00691">
    <property type="entry name" value="OmpA"/>
    <property type="match status" value="1"/>
</dbReference>
<evidence type="ECO:0000313" key="6">
    <source>
        <dbReference type="EMBL" id="QBZ98792.1"/>
    </source>
</evidence>
<keyword evidence="2 4" id="KW-0472">Membrane</keyword>